<proteinExistence type="predicted"/>
<dbReference type="EMBL" id="WVHT01000017">
    <property type="protein sequence ID" value="MXV53281.1"/>
    <property type="molecule type" value="Genomic_DNA"/>
</dbReference>
<dbReference type="InterPro" id="IPR012347">
    <property type="entry name" value="Ferritin-like"/>
</dbReference>
<sequence length="151" mass="16449">MENENEKAVNNLKFLLSITNDGKEGFKSAAENVDSPELKALLTTYSIQRAEQASDLKTCIRKTGGDPDNDTGGPLGAIHRAWIEVKTAFTTNDNKAVLEACITGEKSALDAYDEILKDESLDPGTRQVLISQREAIANTLTNIESLDKQHA</sequence>
<dbReference type="Pfam" id="PF09537">
    <property type="entry name" value="DUF2383"/>
    <property type="match status" value="1"/>
</dbReference>
<name>A0A7K1YFS3_9SPHI</name>
<protein>
    <submittedName>
        <fullName evidence="2">PA2169 family four-helix-bundle protein</fullName>
    </submittedName>
</protein>
<gene>
    <name evidence="2" type="ORF">GS399_20135</name>
</gene>
<dbReference type="InterPro" id="IPR011971">
    <property type="entry name" value="CHP02284"/>
</dbReference>
<evidence type="ECO:0000259" key="1">
    <source>
        <dbReference type="Pfam" id="PF09537"/>
    </source>
</evidence>
<organism evidence="2 3">
    <name type="scientific">Hufsiella arboris</name>
    <dbReference type="NCBI Taxonomy" id="2695275"/>
    <lineage>
        <taxon>Bacteria</taxon>
        <taxon>Pseudomonadati</taxon>
        <taxon>Bacteroidota</taxon>
        <taxon>Sphingobacteriia</taxon>
        <taxon>Sphingobacteriales</taxon>
        <taxon>Sphingobacteriaceae</taxon>
        <taxon>Hufsiella</taxon>
    </lineage>
</organism>
<dbReference type="Gene3D" id="1.20.1260.10">
    <property type="match status" value="1"/>
</dbReference>
<dbReference type="RefSeq" id="WP_160846459.1">
    <property type="nucleotide sequence ID" value="NZ_WVHT01000017.1"/>
</dbReference>
<dbReference type="SUPFAM" id="SSF47240">
    <property type="entry name" value="Ferritin-like"/>
    <property type="match status" value="1"/>
</dbReference>
<dbReference type="CDD" id="cd00657">
    <property type="entry name" value="Ferritin_like"/>
    <property type="match status" value="1"/>
</dbReference>
<keyword evidence="3" id="KW-1185">Reference proteome</keyword>
<comment type="caution">
    <text evidence="2">The sequence shown here is derived from an EMBL/GenBank/DDBJ whole genome shotgun (WGS) entry which is preliminary data.</text>
</comment>
<dbReference type="Proteomes" id="UP000466586">
    <property type="component" value="Unassembled WGS sequence"/>
</dbReference>
<dbReference type="NCBIfam" id="TIGR02284">
    <property type="entry name" value="PA2169 family four-helix-bundle protein"/>
    <property type="match status" value="1"/>
</dbReference>
<evidence type="ECO:0000313" key="2">
    <source>
        <dbReference type="EMBL" id="MXV53281.1"/>
    </source>
</evidence>
<evidence type="ECO:0000313" key="3">
    <source>
        <dbReference type="Proteomes" id="UP000466586"/>
    </source>
</evidence>
<dbReference type="PIRSF" id="PIRSF029477">
    <property type="entry name" value="UCP029477"/>
    <property type="match status" value="1"/>
</dbReference>
<feature type="domain" description="DUF2383" evidence="1">
    <location>
        <begin position="8"/>
        <end position="118"/>
    </location>
</feature>
<dbReference type="AlphaFoldDB" id="A0A7K1YFS3"/>
<dbReference type="InterPro" id="IPR009078">
    <property type="entry name" value="Ferritin-like_SF"/>
</dbReference>
<dbReference type="InterPro" id="IPR016920">
    <property type="entry name" value="UCP029477"/>
</dbReference>
<reference evidence="2 3" key="1">
    <citation type="submission" date="2019-11" db="EMBL/GenBank/DDBJ databases">
        <title>Pedobacter sp. HMF7647 Genome sequencing and assembly.</title>
        <authorList>
            <person name="Kang H."/>
            <person name="Kim H."/>
            <person name="Joh K."/>
        </authorList>
    </citation>
    <scope>NUCLEOTIDE SEQUENCE [LARGE SCALE GENOMIC DNA]</scope>
    <source>
        <strain evidence="2 3">HMF7647</strain>
    </source>
</reference>
<dbReference type="InterPro" id="IPR019052">
    <property type="entry name" value="DUF2383"/>
</dbReference>
<accession>A0A7K1YFS3</accession>